<dbReference type="Proteomes" id="UP000712600">
    <property type="component" value="Unassembled WGS sequence"/>
</dbReference>
<sequence length="201" mass="23418">MKTYDIIFGYTDDVSIYISGMSLIIYVDFILILLLPVKYPSAITVIGYFSKLWVSVDRCWDVNVDRRSGSSREKVAETCSFCTSFCLMLIYFITFSHVKKFFSSETLMKLVCAWLADEDECRSMLGRFCRSTSHSLSNRNGGEVYLPQQVWLCWNHTLNPGEDRFPYSRPGSGAIEPLISCRRWRSFRLLMASWRWRSLEL</sequence>
<name>A0A8S9P447_BRACR</name>
<keyword evidence="1" id="KW-0812">Transmembrane</keyword>
<feature type="transmembrane region" description="Helical" evidence="1">
    <location>
        <begin position="75"/>
        <end position="94"/>
    </location>
</feature>
<dbReference type="EMBL" id="QGKX02001521">
    <property type="protein sequence ID" value="KAF3509575.1"/>
    <property type="molecule type" value="Genomic_DNA"/>
</dbReference>
<proteinExistence type="predicted"/>
<keyword evidence="1" id="KW-0472">Membrane</keyword>
<comment type="caution">
    <text evidence="2">The sequence shown here is derived from an EMBL/GenBank/DDBJ whole genome shotgun (WGS) entry which is preliminary data.</text>
</comment>
<gene>
    <name evidence="2" type="ORF">F2Q69_00007076</name>
</gene>
<evidence type="ECO:0000313" key="3">
    <source>
        <dbReference type="Proteomes" id="UP000712600"/>
    </source>
</evidence>
<evidence type="ECO:0000256" key="1">
    <source>
        <dbReference type="SAM" id="Phobius"/>
    </source>
</evidence>
<protein>
    <submittedName>
        <fullName evidence="2">Uncharacterized protein</fullName>
    </submittedName>
</protein>
<accession>A0A8S9P447</accession>
<evidence type="ECO:0000313" key="2">
    <source>
        <dbReference type="EMBL" id="KAF3509575.1"/>
    </source>
</evidence>
<feature type="transmembrane region" description="Helical" evidence="1">
    <location>
        <begin position="14"/>
        <end position="35"/>
    </location>
</feature>
<reference evidence="2" key="1">
    <citation type="submission" date="2019-12" db="EMBL/GenBank/DDBJ databases">
        <title>Genome sequencing and annotation of Brassica cretica.</title>
        <authorList>
            <person name="Studholme D.J."/>
            <person name="Sarris P."/>
        </authorList>
    </citation>
    <scope>NUCLEOTIDE SEQUENCE</scope>
    <source>
        <strain evidence="2">PFS-109/04</strain>
        <tissue evidence="2">Leaf</tissue>
    </source>
</reference>
<keyword evidence="1" id="KW-1133">Transmembrane helix</keyword>
<organism evidence="2 3">
    <name type="scientific">Brassica cretica</name>
    <name type="common">Mustard</name>
    <dbReference type="NCBI Taxonomy" id="69181"/>
    <lineage>
        <taxon>Eukaryota</taxon>
        <taxon>Viridiplantae</taxon>
        <taxon>Streptophyta</taxon>
        <taxon>Embryophyta</taxon>
        <taxon>Tracheophyta</taxon>
        <taxon>Spermatophyta</taxon>
        <taxon>Magnoliopsida</taxon>
        <taxon>eudicotyledons</taxon>
        <taxon>Gunneridae</taxon>
        <taxon>Pentapetalae</taxon>
        <taxon>rosids</taxon>
        <taxon>malvids</taxon>
        <taxon>Brassicales</taxon>
        <taxon>Brassicaceae</taxon>
        <taxon>Brassiceae</taxon>
        <taxon>Brassica</taxon>
    </lineage>
</organism>
<dbReference type="AlphaFoldDB" id="A0A8S9P447"/>